<evidence type="ECO:0000313" key="2">
    <source>
        <dbReference type="EMBL" id="PRQ24630.1"/>
    </source>
</evidence>
<protein>
    <submittedName>
        <fullName evidence="2">Uncharacterized protein</fullName>
    </submittedName>
</protein>
<dbReference type="Proteomes" id="UP000238479">
    <property type="component" value="Chromosome 6"/>
</dbReference>
<reference evidence="2 3" key="1">
    <citation type="journal article" date="2018" name="Nat. Genet.">
        <title>The Rosa genome provides new insights in the design of modern roses.</title>
        <authorList>
            <person name="Bendahmane M."/>
        </authorList>
    </citation>
    <scope>NUCLEOTIDE SEQUENCE [LARGE SCALE GENOMIC DNA]</scope>
    <source>
        <strain evidence="3">cv. Old Blush</strain>
    </source>
</reference>
<dbReference type="EMBL" id="PDCK01000044">
    <property type="protein sequence ID" value="PRQ24630.1"/>
    <property type="molecule type" value="Genomic_DNA"/>
</dbReference>
<gene>
    <name evidence="2" type="ORF">RchiOBHm_Chr6g0274551</name>
</gene>
<dbReference type="AlphaFoldDB" id="A0A2P6PRR7"/>
<organism evidence="2 3">
    <name type="scientific">Rosa chinensis</name>
    <name type="common">China rose</name>
    <dbReference type="NCBI Taxonomy" id="74649"/>
    <lineage>
        <taxon>Eukaryota</taxon>
        <taxon>Viridiplantae</taxon>
        <taxon>Streptophyta</taxon>
        <taxon>Embryophyta</taxon>
        <taxon>Tracheophyta</taxon>
        <taxon>Spermatophyta</taxon>
        <taxon>Magnoliopsida</taxon>
        <taxon>eudicotyledons</taxon>
        <taxon>Gunneridae</taxon>
        <taxon>Pentapetalae</taxon>
        <taxon>rosids</taxon>
        <taxon>fabids</taxon>
        <taxon>Rosales</taxon>
        <taxon>Rosaceae</taxon>
        <taxon>Rosoideae</taxon>
        <taxon>Rosoideae incertae sedis</taxon>
        <taxon>Rosa</taxon>
    </lineage>
</organism>
<dbReference type="Gramene" id="PRQ24630">
    <property type="protein sequence ID" value="PRQ24630"/>
    <property type="gene ID" value="RchiOBHm_Chr6g0274551"/>
</dbReference>
<comment type="caution">
    <text evidence="2">The sequence shown here is derived from an EMBL/GenBank/DDBJ whole genome shotgun (WGS) entry which is preliminary data.</text>
</comment>
<proteinExistence type="predicted"/>
<keyword evidence="3" id="KW-1185">Reference proteome</keyword>
<evidence type="ECO:0000256" key="1">
    <source>
        <dbReference type="SAM" id="Phobius"/>
    </source>
</evidence>
<sequence>MANVLRGSWDHWRFTKQVDHRTMVGCLLSCLSYLVGFISFIPTSLVLSVSKGGHQITDRT</sequence>
<accession>A0A2P6PRR7</accession>
<keyword evidence="1" id="KW-0472">Membrane</keyword>
<keyword evidence="1" id="KW-1133">Transmembrane helix</keyword>
<evidence type="ECO:0000313" key="3">
    <source>
        <dbReference type="Proteomes" id="UP000238479"/>
    </source>
</evidence>
<feature type="transmembrane region" description="Helical" evidence="1">
    <location>
        <begin position="21"/>
        <end position="41"/>
    </location>
</feature>
<name>A0A2P6PRR7_ROSCH</name>
<keyword evidence="1" id="KW-0812">Transmembrane</keyword>